<dbReference type="InterPro" id="IPR013106">
    <property type="entry name" value="Ig_V-set"/>
</dbReference>
<gene>
    <name evidence="7" type="primary">LOC114436425</name>
</gene>
<keyword evidence="3 4" id="KW-0472">Membrane</keyword>
<keyword evidence="4" id="KW-1133">Transmembrane helix</keyword>
<dbReference type="PANTHER" id="PTHR11860:SF87">
    <property type="entry name" value="CMRF35-LIKE MOLECULE 8"/>
    <property type="match status" value="1"/>
</dbReference>
<dbReference type="GO" id="GO:0005886">
    <property type="term" value="C:plasma membrane"/>
    <property type="evidence" value="ECO:0007669"/>
    <property type="project" value="TreeGrafter"/>
</dbReference>
<evidence type="ECO:0000259" key="5">
    <source>
        <dbReference type="SMART" id="SM00409"/>
    </source>
</evidence>
<feature type="transmembrane region" description="Helical" evidence="4">
    <location>
        <begin position="12"/>
        <end position="34"/>
    </location>
</feature>
<dbReference type="AlphaFoldDB" id="A0A6P7ICS9"/>
<evidence type="ECO:0000313" key="6">
    <source>
        <dbReference type="Proteomes" id="UP000515145"/>
    </source>
</evidence>
<organism evidence="6 7">
    <name type="scientific">Parambassis ranga</name>
    <name type="common">Indian glassy fish</name>
    <dbReference type="NCBI Taxonomy" id="210632"/>
    <lineage>
        <taxon>Eukaryota</taxon>
        <taxon>Metazoa</taxon>
        <taxon>Chordata</taxon>
        <taxon>Craniata</taxon>
        <taxon>Vertebrata</taxon>
        <taxon>Euteleostomi</taxon>
        <taxon>Actinopterygii</taxon>
        <taxon>Neopterygii</taxon>
        <taxon>Teleostei</taxon>
        <taxon>Neoteleostei</taxon>
        <taxon>Acanthomorphata</taxon>
        <taxon>Ovalentaria</taxon>
        <taxon>Ambassidae</taxon>
        <taxon>Parambassis</taxon>
    </lineage>
</organism>
<proteinExistence type="predicted"/>
<dbReference type="SMART" id="SM00409">
    <property type="entry name" value="IG"/>
    <property type="match status" value="1"/>
</dbReference>
<dbReference type="InterPro" id="IPR013783">
    <property type="entry name" value="Ig-like_fold"/>
</dbReference>
<comment type="subcellular location">
    <subcellularLocation>
        <location evidence="1">Membrane</location>
    </subcellularLocation>
</comment>
<name>A0A6P7ICS9_9TELE</name>
<dbReference type="Gene3D" id="2.60.40.10">
    <property type="entry name" value="Immunoglobulins"/>
    <property type="match status" value="1"/>
</dbReference>
<dbReference type="SUPFAM" id="SSF48726">
    <property type="entry name" value="Immunoglobulin"/>
    <property type="match status" value="1"/>
</dbReference>
<dbReference type="InterPro" id="IPR036179">
    <property type="entry name" value="Ig-like_dom_sf"/>
</dbReference>
<keyword evidence="2 4" id="KW-0812">Transmembrane</keyword>
<dbReference type="GeneID" id="114436425"/>
<dbReference type="Proteomes" id="UP000515145">
    <property type="component" value="Chromosome 1"/>
</dbReference>
<evidence type="ECO:0000256" key="2">
    <source>
        <dbReference type="ARBA" id="ARBA00022692"/>
    </source>
</evidence>
<dbReference type="InterPro" id="IPR050671">
    <property type="entry name" value="CD300_family_receptors"/>
</dbReference>
<evidence type="ECO:0000256" key="4">
    <source>
        <dbReference type="SAM" id="Phobius"/>
    </source>
</evidence>
<evidence type="ECO:0000313" key="7">
    <source>
        <dbReference type="RefSeq" id="XP_028262491.1"/>
    </source>
</evidence>
<feature type="transmembrane region" description="Helical" evidence="4">
    <location>
        <begin position="199"/>
        <end position="218"/>
    </location>
</feature>
<dbReference type="InParanoid" id="A0A6P7ICS9"/>
<feature type="domain" description="Immunoglobulin" evidence="5">
    <location>
        <begin position="39"/>
        <end position="141"/>
    </location>
</feature>
<dbReference type="RefSeq" id="XP_028262491.1">
    <property type="nucleotide sequence ID" value="XM_028406690.1"/>
</dbReference>
<reference evidence="7" key="1">
    <citation type="submission" date="2025-08" db="UniProtKB">
        <authorList>
            <consortium name="RefSeq"/>
        </authorList>
    </citation>
    <scope>IDENTIFICATION</scope>
</reference>
<dbReference type="Pfam" id="PF07686">
    <property type="entry name" value="V-set"/>
    <property type="match status" value="1"/>
</dbReference>
<sequence length="390" mass="43237">MNSGLTDLSARLILLFIFIMMKTYLCVCLLSAVVDVQAKINIKGSVGQNVTATCLGWNVWLSDVKTNDKYICRSPCTEQKHIITQAAYKKTKRKDRIEITNSDEGLFVTFFNLQKSESGTYYCGVERYGRDSFIEVNLKVTDAEHSKHRTPAVTVIVTPTVSSAVLTNITVSNGSNTVTDSPPTSYITTSALAMQQVDIIPYLIFGLLIISIALMVLLKHMRGAKRQQSKTLTQTFHTWQNQKKKTKALCCLVFSDITSFVHCPPEVAQNDAVYEEVGLNDQQSEGQPAAAVSTPSTDIDPDSLYANYFYQLPAKRHNRHSTNVSLIPTSSSDVDPKHACAEGNDVVYSLAQLPQLPKKESEYTGQCKPNDSHSIEYNDVYSLALLPQVT</sequence>
<evidence type="ECO:0000256" key="1">
    <source>
        <dbReference type="ARBA" id="ARBA00004370"/>
    </source>
</evidence>
<dbReference type="GO" id="GO:0004888">
    <property type="term" value="F:transmembrane signaling receptor activity"/>
    <property type="evidence" value="ECO:0007669"/>
    <property type="project" value="TreeGrafter"/>
</dbReference>
<keyword evidence="6" id="KW-1185">Reference proteome</keyword>
<dbReference type="PANTHER" id="PTHR11860">
    <property type="entry name" value="POLYMERIC-IMMUNOGLOBULIN RECEPTOR"/>
    <property type="match status" value="1"/>
</dbReference>
<evidence type="ECO:0000256" key="3">
    <source>
        <dbReference type="ARBA" id="ARBA00023136"/>
    </source>
</evidence>
<accession>A0A6P7ICS9</accession>
<protein>
    <submittedName>
        <fullName evidence="7">Uncharacterized protein LOC114436425 isoform X1</fullName>
    </submittedName>
</protein>
<dbReference type="OrthoDB" id="9805957at2759"/>
<dbReference type="InterPro" id="IPR003599">
    <property type="entry name" value="Ig_sub"/>
</dbReference>